<evidence type="ECO:0008006" key="4">
    <source>
        <dbReference type="Google" id="ProtNLM"/>
    </source>
</evidence>
<dbReference type="AlphaFoldDB" id="A0A1E5PHM8"/>
<name>A0A1E5PHM8_9ACTN</name>
<keyword evidence="3" id="KW-1185">Reference proteome</keyword>
<sequence length="192" mass="20415">MPVAHLIQTDIRRAGLALAAGSAAVAVLVGCTSGSAEKKPSTKASASPSASADPQAAAKAEVAAVYRSYWDAQIAAFAKADVRDTGLEKYAFDEAYSKTLADVATMKVNGSVMTGKPQITPEVTAVSLDQDPKKASISDCVDVRNWKVVDPKTGKEFPLPPERLKRFVTKFEARTVGGEWKIVSVEQQDRAC</sequence>
<comment type="caution">
    <text evidence="2">The sequence shown here is derived from an EMBL/GenBank/DDBJ whole genome shotgun (WGS) entry which is preliminary data.</text>
</comment>
<protein>
    <recommendedName>
        <fullName evidence="4">Secreted protein/lipoprotein</fullName>
    </recommendedName>
</protein>
<dbReference type="EMBL" id="MEHJ01000001">
    <property type="protein sequence ID" value="OEJ29039.1"/>
    <property type="molecule type" value="Genomic_DNA"/>
</dbReference>
<dbReference type="Proteomes" id="UP000095759">
    <property type="component" value="Unassembled WGS sequence"/>
</dbReference>
<organism evidence="2 3">
    <name type="scientific">Streptomyces agglomeratus</name>
    <dbReference type="NCBI Taxonomy" id="285458"/>
    <lineage>
        <taxon>Bacteria</taxon>
        <taxon>Bacillati</taxon>
        <taxon>Actinomycetota</taxon>
        <taxon>Actinomycetes</taxon>
        <taxon>Kitasatosporales</taxon>
        <taxon>Streptomycetaceae</taxon>
        <taxon>Streptomyces</taxon>
    </lineage>
</organism>
<feature type="compositionally biased region" description="Low complexity" evidence="1">
    <location>
        <begin position="42"/>
        <end position="53"/>
    </location>
</feature>
<reference evidence="2 3" key="1">
    <citation type="submission" date="2016-08" db="EMBL/GenBank/DDBJ databases">
        <title>Complete genome sequence of Streptomyces agglomeratus strain 6-3-2, a novel anti-MRSA actinomycete isolated from Wuli of Tebit, China.</title>
        <authorList>
            <person name="Chen X."/>
        </authorList>
    </citation>
    <scope>NUCLEOTIDE SEQUENCE [LARGE SCALE GENOMIC DNA]</scope>
    <source>
        <strain evidence="2 3">6-3-2</strain>
    </source>
</reference>
<accession>A0A1E5PHM8</accession>
<gene>
    <name evidence="2" type="ORF">AS594_36145</name>
</gene>
<evidence type="ECO:0000313" key="2">
    <source>
        <dbReference type="EMBL" id="OEJ29039.1"/>
    </source>
</evidence>
<feature type="region of interest" description="Disordered" evidence="1">
    <location>
        <begin position="34"/>
        <end position="53"/>
    </location>
</feature>
<evidence type="ECO:0000313" key="3">
    <source>
        <dbReference type="Proteomes" id="UP000095759"/>
    </source>
</evidence>
<proteinExistence type="predicted"/>
<evidence type="ECO:0000256" key="1">
    <source>
        <dbReference type="SAM" id="MobiDB-lite"/>
    </source>
</evidence>